<sequence length="267" mass="29823">MTTTNADNNAQFVQEWREWRAGWEQFLTAPFGWLAATALNWVDAEPRQYPSLPGLWWQEGKKLFVDPQGQTMSYEGESFTEVRGLDLSEAPDDVRITVGDLQVGVTYRDQYLVVTYDPQAPARNDFRGVPVYEPEPRFVLKGRFEPYEETKSVSLDSVETDSHVYDSPGIVRFSYGDEEYALSLTSSVNGMAAVFTDATSGVTTYGACRSLLIPEPDGDGTVVLDFNRALNLPCAFNYLPVCPVAPPENRLPFAIEAGEQTPYETSK</sequence>
<dbReference type="PANTHER" id="PTHR41913">
    <property type="entry name" value="DUF1684 DOMAIN-CONTAINING PROTEIN"/>
    <property type="match status" value="1"/>
</dbReference>
<dbReference type="EMBL" id="BAABHF010000049">
    <property type="protein sequence ID" value="GAA4514825.1"/>
    <property type="molecule type" value="Genomic_DNA"/>
</dbReference>
<reference evidence="2" key="1">
    <citation type="journal article" date="2019" name="Int. J. Syst. Evol. Microbiol.">
        <title>The Global Catalogue of Microorganisms (GCM) 10K type strain sequencing project: providing services to taxonomists for standard genome sequencing and annotation.</title>
        <authorList>
            <consortium name="The Broad Institute Genomics Platform"/>
            <consortium name="The Broad Institute Genome Sequencing Center for Infectious Disease"/>
            <person name="Wu L."/>
            <person name="Ma J."/>
        </authorList>
    </citation>
    <scope>NUCLEOTIDE SEQUENCE [LARGE SCALE GENOMIC DNA]</scope>
    <source>
        <strain evidence="2">JCM 17933</strain>
    </source>
</reference>
<proteinExistence type="predicted"/>
<gene>
    <name evidence="1" type="ORF">GCM10023191_083890</name>
</gene>
<comment type="caution">
    <text evidence="1">The sequence shown here is derived from an EMBL/GenBank/DDBJ whole genome shotgun (WGS) entry which is preliminary data.</text>
</comment>
<protein>
    <submittedName>
        <fullName evidence="1">DUF1684 domain-containing protein</fullName>
    </submittedName>
</protein>
<name>A0ABP8R0I2_9ACTN</name>
<dbReference type="Pfam" id="PF07920">
    <property type="entry name" value="DUF1684"/>
    <property type="match status" value="1"/>
</dbReference>
<keyword evidence="2" id="KW-1185">Reference proteome</keyword>
<organism evidence="1 2">
    <name type="scientific">Actinoallomurus oryzae</name>
    <dbReference type="NCBI Taxonomy" id="502180"/>
    <lineage>
        <taxon>Bacteria</taxon>
        <taxon>Bacillati</taxon>
        <taxon>Actinomycetota</taxon>
        <taxon>Actinomycetes</taxon>
        <taxon>Streptosporangiales</taxon>
        <taxon>Thermomonosporaceae</taxon>
        <taxon>Actinoallomurus</taxon>
    </lineage>
</organism>
<evidence type="ECO:0000313" key="1">
    <source>
        <dbReference type="EMBL" id="GAA4514825.1"/>
    </source>
</evidence>
<accession>A0ABP8R0I2</accession>
<dbReference type="InterPro" id="IPR012467">
    <property type="entry name" value="DUF1684"/>
</dbReference>
<dbReference type="Proteomes" id="UP001500503">
    <property type="component" value="Unassembled WGS sequence"/>
</dbReference>
<dbReference type="PANTHER" id="PTHR41913:SF1">
    <property type="entry name" value="DUF1684 DOMAIN-CONTAINING PROTEIN"/>
    <property type="match status" value="1"/>
</dbReference>
<dbReference type="RefSeq" id="WP_345473681.1">
    <property type="nucleotide sequence ID" value="NZ_BAABHF010000049.1"/>
</dbReference>
<evidence type="ECO:0000313" key="2">
    <source>
        <dbReference type="Proteomes" id="UP001500503"/>
    </source>
</evidence>